<reference evidence="2 3" key="1">
    <citation type="journal article" date="2020" name="Cell Host Microbe">
        <title>Functional and Genomic Variation between Human-Derived Isolates of Lachnospiraceae Reveals Inter- and Intra-Species Diversity.</title>
        <authorList>
            <person name="Sorbara M.T."/>
            <person name="Littmann E.R."/>
            <person name="Fontana E."/>
            <person name="Moody T.U."/>
            <person name="Kohout C.E."/>
            <person name="Gjonbalaj M."/>
            <person name="Eaton V."/>
            <person name="Seok R."/>
            <person name="Leiner I.M."/>
            <person name="Pamer E.G."/>
        </authorList>
    </citation>
    <scope>NUCLEOTIDE SEQUENCE [LARGE SCALE GENOMIC DNA]</scope>
    <source>
        <strain evidence="2 3">MSK.1.17</strain>
    </source>
</reference>
<keyword evidence="2" id="KW-0547">Nucleotide-binding</keyword>
<dbReference type="InterPro" id="IPR027417">
    <property type="entry name" value="P-loop_NTPase"/>
</dbReference>
<dbReference type="InterPro" id="IPR002611">
    <property type="entry name" value="IstB_ATP-bd"/>
</dbReference>
<proteinExistence type="predicted"/>
<accession>A0ABX2HK67</accession>
<dbReference type="PANTHER" id="PTHR30050">
    <property type="entry name" value="CHROMOSOMAL REPLICATION INITIATOR PROTEIN DNAA"/>
    <property type="match status" value="1"/>
</dbReference>
<comment type="caution">
    <text evidence="2">The sequence shown here is derived from an EMBL/GenBank/DDBJ whole genome shotgun (WGS) entry which is preliminary data.</text>
</comment>
<evidence type="ECO:0000259" key="1">
    <source>
        <dbReference type="Pfam" id="PF01695"/>
    </source>
</evidence>
<keyword evidence="3" id="KW-1185">Reference proteome</keyword>
<feature type="domain" description="IstB-like ATP-binding" evidence="1">
    <location>
        <begin position="113"/>
        <end position="217"/>
    </location>
</feature>
<dbReference type="EMBL" id="JAAITT010000018">
    <property type="protein sequence ID" value="NSJ49698.1"/>
    <property type="molecule type" value="Genomic_DNA"/>
</dbReference>
<dbReference type="GO" id="GO:0005524">
    <property type="term" value="F:ATP binding"/>
    <property type="evidence" value="ECO:0007669"/>
    <property type="project" value="UniProtKB-KW"/>
</dbReference>
<dbReference type="Pfam" id="PF01695">
    <property type="entry name" value="IstB_IS21"/>
    <property type="match status" value="1"/>
</dbReference>
<organism evidence="2 3">
    <name type="scientific">Enterocloster aldenensis</name>
    <dbReference type="NCBI Taxonomy" id="358742"/>
    <lineage>
        <taxon>Bacteria</taxon>
        <taxon>Bacillati</taxon>
        <taxon>Bacillota</taxon>
        <taxon>Clostridia</taxon>
        <taxon>Lachnospirales</taxon>
        <taxon>Lachnospiraceae</taxon>
        <taxon>Enterocloster</taxon>
    </lineage>
</organism>
<dbReference type="Proteomes" id="UP000669239">
    <property type="component" value="Unassembled WGS sequence"/>
</dbReference>
<evidence type="ECO:0000313" key="3">
    <source>
        <dbReference type="Proteomes" id="UP000669239"/>
    </source>
</evidence>
<dbReference type="Gene3D" id="3.40.50.300">
    <property type="entry name" value="P-loop containing nucleotide triphosphate hydrolases"/>
    <property type="match status" value="1"/>
</dbReference>
<keyword evidence="2" id="KW-0067">ATP-binding</keyword>
<sequence>MTTSKEPGKGLMASDVCPKCHGTGWIYWFDDEGRESGYRCDCGLVERQIADRKLEFANIPEAFRNLDIRSFDLGVYRKDESRKVIRNTGAAIKYYLDNLDEMKGNGMGLYLYSGTKGSGKTRMVASIANEMVSTYRMQVKFAGSMQIVNEIKATWDDKGRSESDLLRALSTAQVLVIDDFGTELPKDWIGERFYSIINSRYQDKLITMYTSNLSLQDLKYDDRITNRIKERTFQLPFPEESVRELIAEQNRKALIEGMRGR</sequence>
<evidence type="ECO:0000313" key="2">
    <source>
        <dbReference type="EMBL" id="NSJ49698.1"/>
    </source>
</evidence>
<name>A0ABX2HK67_9FIRM</name>
<dbReference type="SUPFAM" id="SSF52540">
    <property type="entry name" value="P-loop containing nucleoside triphosphate hydrolases"/>
    <property type="match status" value="1"/>
</dbReference>
<gene>
    <name evidence="2" type="ORF">G5B36_13455</name>
</gene>
<dbReference type="PANTHER" id="PTHR30050:SF4">
    <property type="entry name" value="ATP-BINDING PROTEIN RV3427C IN INSERTION SEQUENCE-RELATED"/>
    <property type="match status" value="1"/>
</dbReference>
<protein>
    <submittedName>
        <fullName evidence="2">ATP-binding protein</fullName>
    </submittedName>
</protein>